<dbReference type="GO" id="GO:0016020">
    <property type="term" value="C:membrane"/>
    <property type="evidence" value="ECO:0007669"/>
    <property type="project" value="UniProtKB-SubCell"/>
</dbReference>
<dbReference type="Proteomes" id="UP000308092">
    <property type="component" value="Unassembled WGS sequence"/>
</dbReference>
<dbReference type="VEuPathDB" id="FungiDB:EYZ11_005239"/>
<dbReference type="STRING" id="1220188.A0A4V3UPI4"/>
<evidence type="ECO:0000313" key="7">
    <source>
        <dbReference type="EMBL" id="THC95284.1"/>
    </source>
</evidence>
<proteinExistence type="predicted"/>
<dbReference type="RefSeq" id="XP_033425760.1">
    <property type="nucleotide sequence ID" value="XM_033572445.1"/>
</dbReference>
<feature type="transmembrane region" description="Helical" evidence="5">
    <location>
        <begin position="63"/>
        <end position="81"/>
    </location>
</feature>
<keyword evidence="4 5" id="KW-0472">Membrane</keyword>
<reference evidence="6 9" key="2">
    <citation type="submission" date="2019-08" db="EMBL/GenBank/DDBJ databases">
        <title>The genome sequence of a newly discovered highly antifungal drug resistant Aspergillus species, Aspergillus tanneri NIH 1004.</title>
        <authorList>
            <person name="Mounaud S."/>
            <person name="Singh I."/>
            <person name="Joardar V."/>
            <person name="Pakala S."/>
            <person name="Pakala S."/>
            <person name="Venepally P."/>
            <person name="Chung J.K."/>
            <person name="Losada L."/>
            <person name="Nierman W.C."/>
        </authorList>
    </citation>
    <scope>NUCLEOTIDE SEQUENCE [LARGE SCALE GENOMIC DNA]</scope>
    <source>
        <strain evidence="6 9">NIH1004</strain>
    </source>
</reference>
<evidence type="ECO:0000256" key="4">
    <source>
        <dbReference type="ARBA" id="ARBA00023136"/>
    </source>
</evidence>
<feature type="transmembrane region" description="Helical" evidence="5">
    <location>
        <begin position="93"/>
        <end position="114"/>
    </location>
</feature>
<evidence type="ECO:0000256" key="2">
    <source>
        <dbReference type="ARBA" id="ARBA00022692"/>
    </source>
</evidence>
<feature type="transmembrane region" description="Helical" evidence="5">
    <location>
        <begin position="284"/>
        <end position="304"/>
    </location>
</feature>
<keyword evidence="8" id="KW-1185">Reference proteome</keyword>
<feature type="transmembrane region" description="Helical" evidence="5">
    <location>
        <begin position="240"/>
        <end position="257"/>
    </location>
</feature>
<feature type="transmembrane region" description="Helical" evidence="5">
    <location>
        <begin position="120"/>
        <end position="140"/>
    </location>
</feature>
<evidence type="ECO:0000256" key="1">
    <source>
        <dbReference type="ARBA" id="ARBA00004141"/>
    </source>
</evidence>
<evidence type="ECO:0008006" key="10">
    <source>
        <dbReference type="Google" id="ProtNLM"/>
    </source>
</evidence>
<gene>
    <name evidence="6" type="ORF">ATNIH1004_007829</name>
    <name evidence="7" type="ORF">EYZ11_005239</name>
</gene>
<dbReference type="PANTHER" id="PTHR31465:SF13">
    <property type="entry name" value="RTA1 DOMAIN PROTEIN-RELATED"/>
    <property type="match status" value="1"/>
</dbReference>
<organism evidence="7 8">
    <name type="scientific">Aspergillus tanneri</name>
    <dbReference type="NCBI Taxonomy" id="1220188"/>
    <lineage>
        <taxon>Eukaryota</taxon>
        <taxon>Fungi</taxon>
        <taxon>Dikarya</taxon>
        <taxon>Ascomycota</taxon>
        <taxon>Pezizomycotina</taxon>
        <taxon>Eurotiomycetes</taxon>
        <taxon>Eurotiomycetidae</taxon>
        <taxon>Eurotiales</taxon>
        <taxon>Aspergillaceae</taxon>
        <taxon>Aspergillus</taxon>
        <taxon>Aspergillus subgen. Circumdati</taxon>
    </lineage>
</organism>
<dbReference type="Proteomes" id="UP000324241">
    <property type="component" value="Unassembled WGS sequence"/>
</dbReference>
<dbReference type="EMBL" id="QUQM01000007">
    <property type="protein sequence ID" value="KAA8646399.1"/>
    <property type="molecule type" value="Genomic_DNA"/>
</dbReference>
<evidence type="ECO:0000313" key="6">
    <source>
        <dbReference type="EMBL" id="KAA8646399.1"/>
    </source>
</evidence>
<dbReference type="EMBL" id="SOSA01000164">
    <property type="protein sequence ID" value="THC95284.1"/>
    <property type="molecule type" value="Genomic_DNA"/>
</dbReference>
<comment type="subcellular location">
    <subcellularLocation>
        <location evidence="1">Membrane</location>
        <topology evidence="1">Multi-pass membrane protein</topology>
    </subcellularLocation>
</comment>
<evidence type="ECO:0000313" key="9">
    <source>
        <dbReference type="Proteomes" id="UP000324241"/>
    </source>
</evidence>
<dbReference type="AlphaFoldDB" id="A0A4V3UPI4"/>
<evidence type="ECO:0000256" key="3">
    <source>
        <dbReference type="ARBA" id="ARBA00022989"/>
    </source>
</evidence>
<dbReference type="PANTHER" id="PTHR31465">
    <property type="entry name" value="PROTEIN RTA1-RELATED"/>
    <property type="match status" value="1"/>
</dbReference>
<dbReference type="GeneID" id="54330531"/>
<evidence type="ECO:0000313" key="8">
    <source>
        <dbReference type="Proteomes" id="UP000308092"/>
    </source>
</evidence>
<name>A0A4V3UPI4_9EURO</name>
<sequence>MDAWISFSRFGSIENLLRCFLEYQNAQDVDFVFDSSREYRMMKLEKRSPYQEGSFWYYAPNKGATIAFAILFAVSGILHGYQCFKYKSWKVTGLLPWSALLFTVGFVMRAIGAFGQWDNLAVFISSTVLLLAGPPVYEGANYFILGRILYYIPYHAPIHPGRVFTTFIAMGIATEILTANGASLVSNSSNPESTQNVGKALLKAALILQIALMIGFMALAARFQYSCARGGVLNTKVKRALYVLYCSCTLITVRTIYRTVEYFSAASLNTHNVDKMSPILKDEWFFWFFETVFMYSNTTLLNVLHPMRWLPRSNKVYLARDGVTEVEGPGYEDPRHFLLTIFDPFDVVGLITKRGQKEKFWEINEANNVHPSSNV</sequence>
<feature type="transmembrane region" description="Helical" evidence="5">
    <location>
        <begin position="161"/>
        <end position="180"/>
    </location>
</feature>
<evidence type="ECO:0000256" key="5">
    <source>
        <dbReference type="SAM" id="Phobius"/>
    </source>
</evidence>
<keyword evidence="3 5" id="KW-1133">Transmembrane helix</keyword>
<comment type="caution">
    <text evidence="7">The sequence shown here is derived from an EMBL/GenBank/DDBJ whole genome shotgun (WGS) entry which is preliminary data.</text>
</comment>
<accession>A0A4V3UPI4</accession>
<keyword evidence="2 5" id="KW-0812">Transmembrane</keyword>
<feature type="transmembrane region" description="Helical" evidence="5">
    <location>
        <begin position="200"/>
        <end position="219"/>
    </location>
</feature>
<protein>
    <recommendedName>
        <fullName evidence="10">RTA1 domain protein</fullName>
    </recommendedName>
</protein>
<dbReference type="OrthoDB" id="3358017at2759"/>
<reference evidence="7 8" key="1">
    <citation type="submission" date="2019-03" db="EMBL/GenBank/DDBJ databases">
        <title>The genome sequence of a newly discovered highly antifungal drug resistant Aspergillus species, Aspergillus tanneri NIH 1004.</title>
        <authorList>
            <person name="Mounaud S."/>
            <person name="Singh I."/>
            <person name="Joardar V."/>
            <person name="Pakala S."/>
            <person name="Pakala S."/>
            <person name="Venepally P."/>
            <person name="Hoover J."/>
            <person name="Nierman W."/>
            <person name="Chung J."/>
            <person name="Losada L."/>
        </authorList>
    </citation>
    <scope>NUCLEOTIDE SEQUENCE [LARGE SCALE GENOMIC DNA]</scope>
    <source>
        <strain evidence="7 8">NIH1004</strain>
    </source>
</reference>
<dbReference type="Pfam" id="PF04479">
    <property type="entry name" value="RTA1"/>
    <property type="match status" value="1"/>
</dbReference>
<dbReference type="InterPro" id="IPR007568">
    <property type="entry name" value="RTA1"/>
</dbReference>